<keyword evidence="1" id="KW-0812">Transmembrane</keyword>
<accession>A0A1G5F6Q6</accession>
<keyword evidence="1" id="KW-1133">Transmembrane helix</keyword>
<proteinExistence type="predicted"/>
<keyword evidence="1" id="KW-0472">Membrane</keyword>
<feature type="transmembrane region" description="Helical" evidence="1">
    <location>
        <begin position="18"/>
        <end position="38"/>
    </location>
</feature>
<dbReference type="RefSeq" id="WP_139165905.1">
    <property type="nucleotide sequence ID" value="NZ_FMVT01000004.1"/>
</dbReference>
<sequence length="242" mass="27562">MKHPLPAQDHKTNVQNMLIVGLFAGCMIGFILSMLADAFRVGELKEVPPWLQSVFSGLATLVSVYAVYLVSQTLKATQDTLTATKDMAAQQAETNIAQTRAWLHVHQYKYQGNVEVSDEFGWDLEEQIWLQMMNYGNTPALDVSIVAMVNFYHFEGYEQESLSCEPFLSFKGVPFTKSAILPGKETSAIWVSFSSSEWPRSFDLALYIVQVKYLIMPSREEVSEVFTFKMHIHEEDVWLELQ</sequence>
<name>A0A1G5F6Q6_9RHOB</name>
<dbReference type="EMBL" id="FMVT01000004">
    <property type="protein sequence ID" value="SCY34939.1"/>
    <property type="molecule type" value="Genomic_DNA"/>
</dbReference>
<protein>
    <submittedName>
        <fullName evidence="2">Uncharacterized protein</fullName>
    </submittedName>
</protein>
<evidence type="ECO:0000256" key="1">
    <source>
        <dbReference type="SAM" id="Phobius"/>
    </source>
</evidence>
<organism evidence="2 3">
    <name type="scientific">Paracoccus tibetensis</name>
    <dbReference type="NCBI Taxonomy" id="336292"/>
    <lineage>
        <taxon>Bacteria</taxon>
        <taxon>Pseudomonadati</taxon>
        <taxon>Pseudomonadota</taxon>
        <taxon>Alphaproteobacteria</taxon>
        <taxon>Rhodobacterales</taxon>
        <taxon>Paracoccaceae</taxon>
        <taxon>Paracoccus</taxon>
    </lineage>
</organism>
<reference evidence="2 3" key="1">
    <citation type="submission" date="2016-10" db="EMBL/GenBank/DDBJ databases">
        <authorList>
            <person name="de Groot N.N."/>
        </authorList>
    </citation>
    <scope>NUCLEOTIDE SEQUENCE [LARGE SCALE GENOMIC DNA]</scope>
    <source>
        <strain evidence="2 3">CGMCC 1.8925</strain>
    </source>
</reference>
<dbReference type="PROSITE" id="PS51257">
    <property type="entry name" value="PROKAR_LIPOPROTEIN"/>
    <property type="match status" value="1"/>
</dbReference>
<dbReference type="AlphaFoldDB" id="A0A1G5F6Q6"/>
<evidence type="ECO:0000313" key="2">
    <source>
        <dbReference type="EMBL" id="SCY34939.1"/>
    </source>
</evidence>
<feature type="transmembrane region" description="Helical" evidence="1">
    <location>
        <begin position="50"/>
        <end position="70"/>
    </location>
</feature>
<dbReference type="Proteomes" id="UP000199502">
    <property type="component" value="Unassembled WGS sequence"/>
</dbReference>
<keyword evidence="3" id="KW-1185">Reference proteome</keyword>
<gene>
    <name evidence="2" type="ORF">SAMN05660710_01277</name>
</gene>
<evidence type="ECO:0000313" key="3">
    <source>
        <dbReference type="Proteomes" id="UP000199502"/>
    </source>
</evidence>